<sequence>EDGRLAIVSACTDISETMEAQRLLLESNSSLKQRNGELNFLNNDMPGGYHRCAKNSDFDFTYISNRFLEIFGYTREQIKELFDDKFINMVHPDDRDKVQRGVNFLTSSEKPYNMEYRMKAARGYIWVIDQSRHMMYEGNEFFQGVVLDVTELVTLRERLQLLLAHVPEDFVLVSCHDGRFEHEIIADGLARTMGYSREGYLEFLADGGYLKEQKGHGFENLLREIREMSEKGRSFVHISPFLRRDGKRMWVRTEAMSVERTVNETIYLFNYKDVTGIQEKKLELDLLGRKQESILRLADINSWEWNLRQDTLVLTNVTDSNFMKYFCSRRREAGNVIRGLSQCLETLTCIPGEYRQAIHAFNEKLRTDRSGETLVFEFPVAAKDDSMVWFRTAAQTLVDEDNTPVVVVGYTTDITETRLQSQMLTRMASTDPLTGLLNRQSAIPAIQAYLAQGTRNPSSLIMFDLDNFKLANDVFGHDFGDTMIVQNARKLKSYFRSDDIVCRIGGDEFIVLCKNISEKDVEAKLVRIVDEMSMTRRGGGRDIVFSLSAGYVMVPEQGTDFDDLYHKADVALFAAKMCGKCAFRKYEASMKNIRIELAE</sequence>
<dbReference type="Pfam" id="PF08447">
    <property type="entry name" value="PAS_3"/>
    <property type="match status" value="1"/>
</dbReference>
<dbReference type="InterPro" id="IPR043128">
    <property type="entry name" value="Rev_trsase/Diguanyl_cyclase"/>
</dbReference>
<keyword evidence="4" id="KW-0548">Nucleotidyltransferase</keyword>
<dbReference type="InterPro" id="IPR029787">
    <property type="entry name" value="Nucleotide_cyclase"/>
</dbReference>
<dbReference type="PROSITE" id="PS50112">
    <property type="entry name" value="PAS"/>
    <property type="match status" value="1"/>
</dbReference>
<dbReference type="InterPro" id="IPR000160">
    <property type="entry name" value="GGDEF_dom"/>
</dbReference>
<dbReference type="CDD" id="cd01949">
    <property type="entry name" value="GGDEF"/>
    <property type="match status" value="1"/>
</dbReference>
<dbReference type="Gene3D" id="3.30.70.270">
    <property type="match status" value="1"/>
</dbReference>
<dbReference type="SMART" id="SM00267">
    <property type="entry name" value="GGDEF"/>
    <property type="match status" value="1"/>
</dbReference>
<dbReference type="SMART" id="SM00086">
    <property type="entry name" value="PAC"/>
    <property type="match status" value="2"/>
</dbReference>
<dbReference type="CDD" id="cd00130">
    <property type="entry name" value="PAS"/>
    <property type="match status" value="1"/>
</dbReference>
<dbReference type="PROSITE" id="PS50887">
    <property type="entry name" value="GGDEF"/>
    <property type="match status" value="1"/>
</dbReference>
<evidence type="ECO:0000259" key="3">
    <source>
        <dbReference type="PROSITE" id="PS50887"/>
    </source>
</evidence>
<evidence type="ECO:0000259" key="1">
    <source>
        <dbReference type="PROSITE" id="PS50112"/>
    </source>
</evidence>
<keyword evidence="4" id="KW-0808">Transferase</keyword>
<dbReference type="EMBL" id="JBBMFM010000091">
    <property type="protein sequence ID" value="MEQ2427155.1"/>
    <property type="molecule type" value="Genomic_DNA"/>
</dbReference>
<dbReference type="InterPro" id="IPR052155">
    <property type="entry name" value="Biofilm_reg_signaling"/>
</dbReference>
<protein>
    <submittedName>
        <fullName evidence="4">Diguanylate cyclase</fullName>
        <ecNumber evidence="4">2.7.7.65</ecNumber>
    </submittedName>
</protein>
<dbReference type="InterPro" id="IPR000014">
    <property type="entry name" value="PAS"/>
</dbReference>
<keyword evidence="5" id="KW-1185">Reference proteome</keyword>
<dbReference type="Pfam" id="PF00990">
    <property type="entry name" value="GGDEF"/>
    <property type="match status" value="1"/>
</dbReference>
<organism evidence="4 5">
    <name type="scientific">Enterocloster hominis</name>
    <name type="common">ex Hitch et al. 2024</name>
    <dbReference type="NCBI Taxonomy" id="1917870"/>
    <lineage>
        <taxon>Bacteria</taxon>
        <taxon>Bacillati</taxon>
        <taxon>Bacillota</taxon>
        <taxon>Clostridia</taxon>
        <taxon>Lachnospirales</taxon>
        <taxon>Lachnospiraceae</taxon>
        <taxon>Enterocloster</taxon>
    </lineage>
</organism>
<dbReference type="NCBIfam" id="TIGR00229">
    <property type="entry name" value="sensory_box"/>
    <property type="match status" value="1"/>
</dbReference>
<accession>A0ABV1DAV6</accession>
<gene>
    <name evidence="4" type="ORF">WMQ36_19495</name>
</gene>
<dbReference type="RefSeq" id="WP_349118477.1">
    <property type="nucleotide sequence ID" value="NZ_JBBMFM010000091.1"/>
</dbReference>
<dbReference type="Proteomes" id="UP001454086">
    <property type="component" value="Unassembled WGS sequence"/>
</dbReference>
<dbReference type="PROSITE" id="PS50113">
    <property type="entry name" value="PAC"/>
    <property type="match status" value="1"/>
</dbReference>
<comment type="caution">
    <text evidence="4">The sequence shown here is derived from an EMBL/GenBank/DDBJ whole genome shotgun (WGS) entry which is preliminary data.</text>
</comment>
<name>A0ABV1DAV6_9FIRM</name>
<feature type="domain" description="PAC" evidence="2">
    <location>
        <begin position="374"/>
        <end position="426"/>
    </location>
</feature>
<feature type="non-terminal residue" evidence="4">
    <location>
        <position position="1"/>
    </location>
</feature>
<reference evidence="4 5" key="1">
    <citation type="submission" date="2024-03" db="EMBL/GenBank/DDBJ databases">
        <title>Human intestinal bacterial collection.</title>
        <authorList>
            <person name="Pauvert C."/>
            <person name="Hitch T.C.A."/>
            <person name="Clavel T."/>
        </authorList>
    </citation>
    <scope>NUCLEOTIDE SEQUENCE [LARGE SCALE GENOMIC DNA]</scope>
    <source>
        <strain evidence="4 5">CLA-SR-H021</strain>
    </source>
</reference>
<dbReference type="SUPFAM" id="SSF55785">
    <property type="entry name" value="PYP-like sensor domain (PAS domain)"/>
    <property type="match status" value="2"/>
</dbReference>
<proteinExistence type="predicted"/>
<dbReference type="InterPro" id="IPR001610">
    <property type="entry name" value="PAC"/>
</dbReference>
<dbReference type="PANTHER" id="PTHR44757">
    <property type="entry name" value="DIGUANYLATE CYCLASE DGCP"/>
    <property type="match status" value="1"/>
</dbReference>
<dbReference type="NCBIfam" id="TIGR00254">
    <property type="entry name" value="GGDEF"/>
    <property type="match status" value="1"/>
</dbReference>
<dbReference type="SUPFAM" id="SSF55073">
    <property type="entry name" value="Nucleotide cyclase"/>
    <property type="match status" value="1"/>
</dbReference>
<evidence type="ECO:0000259" key="2">
    <source>
        <dbReference type="PROSITE" id="PS50113"/>
    </source>
</evidence>
<dbReference type="EC" id="2.7.7.65" evidence="4"/>
<dbReference type="InterPro" id="IPR000700">
    <property type="entry name" value="PAS-assoc_C"/>
</dbReference>
<evidence type="ECO:0000313" key="4">
    <source>
        <dbReference type="EMBL" id="MEQ2427155.1"/>
    </source>
</evidence>
<evidence type="ECO:0000313" key="5">
    <source>
        <dbReference type="Proteomes" id="UP001454086"/>
    </source>
</evidence>
<dbReference type="InterPro" id="IPR035965">
    <property type="entry name" value="PAS-like_dom_sf"/>
</dbReference>
<feature type="domain" description="PAS" evidence="1">
    <location>
        <begin position="55"/>
        <end position="109"/>
    </location>
</feature>
<feature type="domain" description="GGDEF" evidence="3">
    <location>
        <begin position="456"/>
        <end position="588"/>
    </location>
</feature>
<dbReference type="GO" id="GO:0052621">
    <property type="term" value="F:diguanylate cyclase activity"/>
    <property type="evidence" value="ECO:0007669"/>
    <property type="project" value="UniProtKB-EC"/>
</dbReference>
<dbReference type="PANTHER" id="PTHR44757:SF2">
    <property type="entry name" value="BIOFILM ARCHITECTURE MAINTENANCE PROTEIN MBAA"/>
    <property type="match status" value="1"/>
</dbReference>
<dbReference type="SMART" id="SM00091">
    <property type="entry name" value="PAS"/>
    <property type="match status" value="1"/>
</dbReference>
<dbReference type="InterPro" id="IPR013655">
    <property type="entry name" value="PAS_fold_3"/>
</dbReference>
<dbReference type="Gene3D" id="3.30.450.20">
    <property type="entry name" value="PAS domain"/>
    <property type="match status" value="2"/>
</dbReference>